<evidence type="ECO:0000313" key="2">
    <source>
        <dbReference type="Proteomes" id="UP000093476"/>
    </source>
</evidence>
<dbReference type="Gene3D" id="3.30.1460.10">
    <property type="match status" value="1"/>
</dbReference>
<accession>A0A1C0U9J5</accession>
<comment type="caution">
    <text evidence="1">The sequence shown here is derived from an EMBL/GenBank/DDBJ whole genome shotgun (WGS) entry which is preliminary data.</text>
</comment>
<dbReference type="Proteomes" id="UP000093476">
    <property type="component" value="Unassembled WGS sequence"/>
</dbReference>
<gene>
    <name evidence="1" type="ORF">Ppb6_00170</name>
</gene>
<dbReference type="AlphaFoldDB" id="A0A1C0U9J5"/>
<dbReference type="CDD" id="cd17026">
    <property type="entry name" value="T3SC_IA_SpcU-like"/>
    <property type="match status" value="1"/>
</dbReference>
<protein>
    <recommendedName>
        <fullName evidence="3">Tir chaperone protein (CesT)</fullName>
    </recommendedName>
</protein>
<evidence type="ECO:0000313" key="1">
    <source>
        <dbReference type="EMBL" id="OCQ54601.1"/>
    </source>
</evidence>
<reference evidence="1 2" key="1">
    <citation type="submission" date="2015-12" db="EMBL/GenBank/DDBJ databases">
        <title>Genome comparisons provide insights into the role of secondary metabolites in the pathogenic phase of the Photorhabdus life cycle.</title>
        <authorList>
            <person name="Tobias N.J."/>
            <person name="Mishra B."/>
            <person name="Gupta D.K."/>
            <person name="Thines M."/>
            <person name="Stinear T.P."/>
            <person name="Bode H.B."/>
        </authorList>
    </citation>
    <scope>NUCLEOTIDE SEQUENCE [LARGE SCALE GENOMIC DNA]</scope>
    <source>
        <strain evidence="1 2">PB68.1</strain>
    </source>
</reference>
<dbReference type="PATRIC" id="fig|286156.4.peg.220"/>
<organism evidence="1 2">
    <name type="scientific">Photorhabdus australis subsp. thailandensis</name>
    <dbReference type="NCBI Taxonomy" id="2805096"/>
    <lineage>
        <taxon>Bacteria</taxon>
        <taxon>Pseudomonadati</taxon>
        <taxon>Pseudomonadota</taxon>
        <taxon>Gammaproteobacteria</taxon>
        <taxon>Enterobacterales</taxon>
        <taxon>Morganellaceae</taxon>
        <taxon>Photorhabdus</taxon>
    </lineage>
</organism>
<proteinExistence type="predicted"/>
<dbReference type="RefSeq" id="WP_065821720.1">
    <property type="nucleotide sequence ID" value="NZ_CAWMQZ010000010.1"/>
</dbReference>
<dbReference type="EMBL" id="LOMY01000010">
    <property type="protein sequence ID" value="OCQ54601.1"/>
    <property type="molecule type" value="Genomic_DNA"/>
</dbReference>
<sequence>MLQEWLKKYQLELPLAAETLRIKNKQSPDVLLERFDENYLLAVKLGDYPGKVLQGVMLQLLQVNNPFSALYPVRLTADVAGDLLLWLPLSTEATEDECDSAYYKLLDGHQALSPMLNPPDDDITKPSEMMFV</sequence>
<name>A0A1C0U9J5_9GAMM</name>
<dbReference type="STRING" id="286156.Ppb6_00170"/>
<keyword evidence="2" id="KW-1185">Reference proteome</keyword>
<evidence type="ECO:0008006" key="3">
    <source>
        <dbReference type="Google" id="ProtNLM"/>
    </source>
</evidence>